<keyword evidence="2" id="KW-1185">Reference proteome</keyword>
<comment type="caution">
    <text evidence="1">The sequence shown here is derived from an EMBL/GenBank/DDBJ whole genome shotgun (WGS) entry which is preliminary data.</text>
</comment>
<name>A0A445F291_GLYSO</name>
<dbReference type="SUPFAM" id="SSF54928">
    <property type="entry name" value="RNA-binding domain, RBD"/>
    <property type="match status" value="1"/>
</dbReference>
<sequence length="50" mass="5694">KDKHRFTCKQDAEKAIQKLNGSKFAKRLIVVDWVVSKKIFSSDENNALAS</sequence>
<reference evidence="1 2" key="1">
    <citation type="submission" date="2018-09" db="EMBL/GenBank/DDBJ databases">
        <title>A high-quality reference genome of wild soybean provides a powerful tool to mine soybean genomes.</title>
        <authorList>
            <person name="Xie M."/>
            <person name="Chung C.Y.L."/>
            <person name="Li M.-W."/>
            <person name="Wong F.-L."/>
            <person name="Chan T.-F."/>
            <person name="Lam H.-M."/>
        </authorList>
    </citation>
    <scope>NUCLEOTIDE SEQUENCE [LARGE SCALE GENOMIC DNA]</scope>
    <source>
        <strain evidence="2">cv. W05</strain>
        <tissue evidence="1">Hypocotyl of etiolated seedlings</tissue>
    </source>
</reference>
<dbReference type="EMBL" id="QZWG01000020">
    <property type="protein sequence ID" value="RZB42968.1"/>
    <property type="molecule type" value="Genomic_DNA"/>
</dbReference>
<proteinExistence type="predicted"/>
<accession>A0A445F291</accession>
<dbReference type="GO" id="GO:0003676">
    <property type="term" value="F:nucleic acid binding"/>
    <property type="evidence" value="ECO:0007669"/>
    <property type="project" value="InterPro"/>
</dbReference>
<dbReference type="InterPro" id="IPR012677">
    <property type="entry name" value="Nucleotide-bd_a/b_plait_sf"/>
</dbReference>
<organism evidence="1 2">
    <name type="scientific">Glycine soja</name>
    <name type="common">Wild soybean</name>
    <dbReference type="NCBI Taxonomy" id="3848"/>
    <lineage>
        <taxon>Eukaryota</taxon>
        <taxon>Viridiplantae</taxon>
        <taxon>Streptophyta</taxon>
        <taxon>Embryophyta</taxon>
        <taxon>Tracheophyta</taxon>
        <taxon>Spermatophyta</taxon>
        <taxon>Magnoliopsida</taxon>
        <taxon>eudicotyledons</taxon>
        <taxon>Gunneridae</taxon>
        <taxon>Pentapetalae</taxon>
        <taxon>rosids</taxon>
        <taxon>fabids</taxon>
        <taxon>Fabales</taxon>
        <taxon>Fabaceae</taxon>
        <taxon>Papilionoideae</taxon>
        <taxon>50 kb inversion clade</taxon>
        <taxon>NPAAA clade</taxon>
        <taxon>indigoferoid/millettioid clade</taxon>
        <taxon>Phaseoleae</taxon>
        <taxon>Glycine</taxon>
        <taxon>Glycine subgen. Soja</taxon>
    </lineage>
</organism>
<dbReference type="Proteomes" id="UP000289340">
    <property type="component" value="Chromosome 20"/>
</dbReference>
<dbReference type="Gene3D" id="3.30.70.330">
    <property type="match status" value="1"/>
</dbReference>
<gene>
    <name evidence="1" type="ORF">D0Y65_053536</name>
</gene>
<evidence type="ECO:0000313" key="2">
    <source>
        <dbReference type="Proteomes" id="UP000289340"/>
    </source>
</evidence>
<protein>
    <recommendedName>
        <fullName evidence="3">RRM domain-containing protein</fullName>
    </recommendedName>
</protein>
<dbReference type="AlphaFoldDB" id="A0A445F291"/>
<evidence type="ECO:0008006" key="3">
    <source>
        <dbReference type="Google" id="ProtNLM"/>
    </source>
</evidence>
<feature type="non-terminal residue" evidence="1">
    <location>
        <position position="1"/>
    </location>
</feature>
<evidence type="ECO:0000313" key="1">
    <source>
        <dbReference type="EMBL" id="RZB42968.1"/>
    </source>
</evidence>
<dbReference type="InterPro" id="IPR035979">
    <property type="entry name" value="RBD_domain_sf"/>
</dbReference>